<keyword evidence="3" id="KW-1003">Cell membrane</keyword>
<evidence type="ECO:0000256" key="5">
    <source>
        <dbReference type="ARBA" id="ARBA00022989"/>
    </source>
</evidence>
<dbReference type="PANTHER" id="PTHR33884:SF3">
    <property type="entry name" value="UPF0410 PROTEIN YMGE"/>
    <property type="match status" value="1"/>
</dbReference>
<comment type="similarity">
    <text evidence="2">Belongs to the UPF0410 family.</text>
</comment>
<dbReference type="GO" id="GO:0005886">
    <property type="term" value="C:plasma membrane"/>
    <property type="evidence" value="ECO:0007669"/>
    <property type="project" value="UniProtKB-SubCell"/>
</dbReference>
<keyword evidence="6 7" id="KW-0472">Membrane</keyword>
<feature type="transmembrane region" description="Helical" evidence="7">
    <location>
        <begin position="30"/>
        <end position="54"/>
    </location>
</feature>
<proteinExistence type="inferred from homology"/>
<evidence type="ECO:0000313" key="8">
    <source>
        <dbReference type="EMBL" id="PUA82004.1"/>
    </source>
</evidence>
<gene>
    <name evidence="8" type="ORF">C7S10_08185</name>
</gene>
<dbReference type="RefSeq" id="WP_108343888.1">
    <property type="nucleotide sequence ID" value="NZ_PYXZ01000002.1"/>
</dbReference>
<evidence type="ECO:0008006" key="10">
    <source>
        <dbReference type="Google" id="ProtNLM"/>
    </source>
</evidence>
<evidence type="ECO:0000256" key="6">
    <source>
        <dbReference type="ARBA" id="ARBA00023136"/>
    </source>
</evidence>
<keyword evidence="5 7" id="KW-1133">Transmembrane helix</keyword>
<evidence type="ECO:0000256" key="3">
    <source>
        <dbReference type="ARBA" id="ARBA00022475"/>
    </source>
</evidence>
<accession>A0A2R7Z0B8</accession>
<dbReference type="OrthoDB" id="3483802at2"/>
<dbReference type="EMBL" id="PYXZ01000002">
    <property type="protein sequence ID" value="PUA82004.1"/>
    <property type="molecule type" value="Genomic_DNA"/>
</dbReference>
<evidence type="ECO:0000256" key="1">
    <source>
        <dbReference type="ARBA" id="ARBA00004651"/>
    </source>
</evidence>
<organism evidence="8 9">
    <name type="scientific">Nocardioides currus</name>
    <dbReference type="NCBI Taxonomy" id="2133958"/>
    <lineage>
        <taxon>Bacteria</taxon>
        <taxon>Bacillati</taxon>
        <taxon>Actinomycetota</taxon>
        <taxon>Actinomycetes</taxon>
        <taxon>Propionibacteriales</taxon>
        <taxon>Nocardioidaceae</taxon>
        <taxon>Nocardioides</taxon>
    </lineage>
</organism>
<dbReference type="AlphaFoldDB" id="A0A2R7Z0B8"/>
<reference evidence="8 9" key="1">
    <citation type="submission" date="2018-03" db="EMBL/GenBank/DDBJ databases">
        <authorList>
            <person name="Keele B.F."/>
        </authorList>
    </citation>
    <scope>NUCLEOTIDE SEQUENCE [LARGE SCALE GENOMIC DNA]</scope>
    <source>
        <strain evidence="8 9">IB-3</strain>
    </source>
</reference>
<evidence type="ECO:0000256" key="2">
    <source>
        <dbReference type="ARBA" id="ARBA00011006"/>
    </source>
</evidence>
<dbReference type="Proteomes" id="UP000244867">
    <property type="component" value="Unassembled WGS sequence"/>
</dbReference>
<name>A0A2R7Z0B8_9ACTN</name>
<keyword evidence="9" id="KW-1185">Reference proteome</keyword>
<feature type="transmembrane region" description="Helical" evidence="7">
    <location>
        <begin position="74"/>
        <end position="94"/>
    </location>
</feature>
<dbReference type="InterPro" id="IPR007341">
    <property type="entry name" value="Transgly_assoc"/>
</dbReference>
<protein>
    <recommendedName>
        <fullName evidence="10">GlsB/YeaQ/YmgE family stress response membrane protein</fullName>
    </recommendedName>
</protein>
<feature type="transmembrane region" description="Helical" evidence="7">
    <location>
        <begin position="6"/>
        <end position="23"/>
    </location>
</feature>
<comment type="caution">
    <text evidence="8">The sequence shown here is derived from an EMBL/GenBank/DDBJ whole genome shotgun (WGS) entry which is preliminary data.</text>
</comment>
<dbReference type="PANTHER" id="PTHR33884">
    <property type="entry name" value="UPF0410 PROTEIN YMGE"/>
    <property type="match status" value="1"/>
</dbReference>
<sequence>MLGTIIVTLVVGIIIGFLGKAVAPGDRDNIPVWLTIVCGIVGAFVGSYIYYAIFGVADNNPGGDMYDTSKGIDWWRHLWQIAVAAILVVVASTVTGRNKSRV</sequence>
<keyword evidence="4 7" id="KW-0812">Transmembrane</keyword>
<evidence type="ECO:0000313" key="9">
    <source>
        <dbReference type="Proteomes" id="UP000244867"/>
    </source>
</evidence>
<evidence type="ECO:0000256" key="7">
    <source>
        <dbReference type="SAM" id="Phobius"/>
    </source>
</evidence>
<evidence type="ECO:0000256" key="4">
    <source>
        <dbReference type="ARBA" id="ARBA00022692"/>
    </source>
</evidence>
<comment type="subcellular location">
    <subcellularLocation>
        <location evidence="1">Cell membrane</location>
        <topology evidence="1">Multi-pass membrane protein</topology>
    </subcellularLocation>
</comment>